<evidence type="ECO:0000313" key="1">
    <source>
        <dbReference type="EMBL" id="QDU93263.1"/>
    </source>
</evidence>
<keyword evidence="2" id="KW-1185">Reference proteome</keyword>
<protein>
    <submittedName>
        <fullName evidence="1">Uncharacterized protein</fullName>
    </submittedName>
</protein>
<accession>A0A518DN71</accession>
<dbReference type="KEGG" id="lcre:Pla8534_10420"/>
<organism evidence="1 2">
    <name type="scientific">Lignipirellula cremea</name>
    <dbReference type="NCBI Taxonomy" id="2528010"/>
    <lineage>
        <taxon>Bacteria</taxon>
        <taxon>Pseudomonadati</taxon>
        <taxon>Planctomycetota</taxon>
        <taxon>Planctomycetia</taxon>
        <taxon>Pirellulales</taxon>
        <taxon>Pirellulaceae</taxon>
        <taxon>Lignipirellula</taxon>
    </lineage>
</organism>
<dbReference type="AlphaFoldDB" id="A0A518DN71"/>
<dbReference type="Proteomes" id="UP000317648">
    <property type="component" value="Chromosome"/>
</dbReference>
<reference evidence="1 2" key="1">
    <citation type="submission" date="2019-02" db="EMBL/GenBank/DDBJ databases">
        <title>Deep-cultivation of Planctomycetes and their phenomic and genomic characterization uncovers novel biology.</title>
        <authorList>
            <person name="Wiegand S."/>
            <person name="Jogler M."/>
            <person name="Boedeker C."/>
            <person name="Pinto D."/>
            <person name="Vollmers J."/>
            <person name="Rivas-Marin E."/>
            <person name="Kohn T."/>
            <person name="Peeters S.H."/>
            <person name="Heuer A."/>
            <person name="Rast P."/>
            <person name="Oberbeckmann S."/>
            <person name="Bunk B."/>
            <person name="Jeske O."/>
            <person name="Meyerdierks A."/>
            <person name="Storesund J.E."/>
            <person name="Kallscheuer N."/>
            <person name="Luecker S."/>
            <person name="Lage O.M."/>
            <person name="Pohl T."/>
            <person name="Merkel B.J."/>
            <person name="Hornburger P."/>
            <person name="Mueller R.-W."/>
            <person name="Bruemmer F."/>
            <person name="Labrenz M."/>
            <person name="Spormann A.M."/>
            <person name="Op den Camp H."/>
            <person name="Overmann J."/>
            <person name="Amann R."/>
            <person name="Jetten M.S.M."/>
            <person name="Mascher T."/>
            <person name="Medema M.H."/>
            <person name="Devos D.P."/>
            <person name="Kaster A.-K."/>
            <person name="Ovreas L."/>
            <person name="Rohde M."/>
            <person name="Galperin M.Y."/>
            <person name="Jogler C."/>
        </authorList>
    </citation>
    <scope>NUCLEOTIDE SEQUENCE [LARGE SCALE GENOMIC DNA]</scope>
    <source>
        <strain evidence="1 2">Pla85_3_4</strain>
    </source>
</reference>
<sequence>MLVEFGTQNFLVVFDNYERAVNFVWFKAIMLQVAPQCLTMIWQLH</sequence>
<gene>
    <name evidence="1" type="ORF">Pla8534_10420</name>
</gene>
<name>A0A518DN71_9BACT</name>
<evidence type="ECO:0000313" key="2">
    <source>
        <dbReference type="Proteomes" id="UP000317648"/>
    </source>
</evidence>
<dbReference type="EMBL" id="CP036433">
    <property type="protein sequence ID" value="QDU93263.1"/>
    <property type="molecule type" value="Genomic_DNA"/>
</dbReference>
<proteinExistence type="predicted"/>